<gene>
    <name evidence="14" type="ORF">PV327_005839</name>
</gene>
<evidence type="ECO:0000256" key="4">
    <source>
        <dbReference type="ARBA" id="ARBA00022857"/>
    </source>
</evidence>
<evidence type="ECO:0000256" key="11">
    <source>
        <dbReference type="ARBA" id="ARBA00082544"/>
    </source>
</evidence>
<evidence type="ECO:0000256" key="13">
    <source>
        <dbReference type="SAM" id="Phobius"/>
    </source>
</evidence>
<dbReference type="GO" id="GO:0052650">
    <property type="term" value="F:all-trans-retinol dehydrogenase (NADP+) activity"/>
    <property type="evidence" value="ECO:0007669"/>
    <property type="project" value="UniProtKB-ARBA"/>
</dbReference>
<comment type="subcellular location">
    <subcellularLocation>
        <location evidence="1">Membrane</location>
        <topology evidence="1">Multi-pass membrane protein</topology>
    </subcellularLocation>
</comment>
<dbReference type="PANTHER" id="PTHR24322:SF736">
    <property type="entry name" value="RETINOL DEHYDROGENASE 10"/>
    <property type="match status" value="1"/>
</dbReference>
<dbReference type="PROSITE" id="PS00061">
    <property type="entry name" value="ADH_SHORT"/>
    <property type="match status" value="1"/>
</dbReference>
<dbReference type="Proteomes" id="UP001168972">
    <property type="component" value="Unassembled WGS sequence"/>
</dbReference>
<name>A0AA39G316_MICHY</name>
<keyword evidence="3 13" id="KW-0812">Transmembrane</keyword>
<keyword evidence="5 13" id="KW-1133">Transmembrane helix</keyword>
<dbReference type="PRINTS" id="PR00081">
    <property type="entry name" value="GDHRDH"/>
</dbReference>
<dbReference type="CDD" id="cd05339">
    <property type="entry name" value="17beta-HSDXI-like_SDR_c"/>
    <property type="match status" value="1"/>
</dbReference>
<evidence type="ECO:0000256" key="1">
    <source>
        <dbReference type="ARBA" id="ARBA00004141"/>
    </source>
</evidence>
<comment type="function">
    <text evidence="9">Catalyzes the reduction of all-trans-retinal to all-trans-retinol in the presence of NADPH.</text>
</comment>
<dbReference type="Pfam" id="PF00106">
    <property type="entry name" value="adh_short"/>
    <property type="match status" value="1"/>
</dbReference>
<evidence type="ECO:0000256" key="12">
    <source>
        <dbReference type="RuleBase" id="RU000363"/>
    </source>
</evidence>
<reference evidence="14" key="1">
    <citation type="journal article" date="2023" name="bioRxiv">
        <title>Scaffold-level genome assemblies of two parasitoid biocontrol wasps reveal the parthenogenesis mechanism and an associated novel virus.</title>
        <authorList>
            <person name="Inwood S."/>
            <person name="Skelly J."/>
            <person name="Guhlin J."/>
            <person name="Harrop T."/>
            <person name="Goldson S."/>
            <person name="Dearden P."/>
        </authorList>
    </citation>
    <scope>NUCLEOTIDE SEQUENCE</scope>
    <source>
        <strain evidence="14">Lincoln</strain>
        <tissue evidence="14">Whole body</tissue>
    </source>
</reference>
<dbReference type="PANTHER" id="PTHR24322">
    <property type="entry name" value="PKSB"/>
    <property type="match status" value="1"/>
</dbReference>
<comment type="caution">
    <text evidence="14">The sequence shown here is derived from an EMBL/GenBank/DDBJ whole genome shotgun (WGS) entry which is preliminary data.</text>
</comment>
<evidence type="ECO:0000256" key="7">
    <source>
        <dbReference type="ARBA" id="ARBA00023098"/>
    </source>
</evidence>
<evidence type="ECO:0000256" key="8">
    <source>
        <dbReference type="ARBA" id="ARBA00023136"/>
    </source>
</evidence>
<feature type="transmembrane region" description="Helical" evidence="13">
    <location>
        <begin position="7"/>
        <end position="26"/>
    </location>
</feature>
<protein>
    <recommendedName>
        <fullName evidence="10">Short-chain dehydrogenase/reductase 3</fullName>
    </recommendedName>
    <alternativeName>
        <fullName evidence="11">Retinal short-chain dehydrogenase/reductase 1</fullName>
    </alternativeName>
</protein>
<evidence type="ECO:0000256" key="10">
    <source>
        <dbReference type="ARBA" id="ARBA00068717"/>
    </source>
</evidence>
<dbReference type="SUPFAM" id="SSF51735">
    <property type="entry name" value="NAD(P)-binding Rossmann-fold domains"/>
    <property type="match status" value="1"/>
</dbReference>
<dbReference type="InterPro" id="IPR002347">
    <property type="entry name" value="SDR_fam"/>
</dbReference>
<dbReference type="EMBL" id="JAQQBR010000003">
    <property type="protein sequence ID" value="KAK0180170.1"/>
    <property type="molecule type" value="Genomic_DNA"/>
</dbReference>
<sequence length="307" mass="34296">MVNAYDGLRIIADVCLLLIMTIYNLFESAYRLIWPVEEKNVAGEIVLITGTGHGIGRELAMKYASLGAIVVCWDLNPDGNQQTINDIKKLGATTAYPYQCDVSKREEVFKVAERVKTEIGHPTIVINNAGIMPCQTFLDHTPETIKKIIDVNVFANIWVLQAFLPNMIANNRGHVVALSSIAGLIGLKNLTPYCASKFAVRGLMESLREEYSYTIENEASNVKFTTIYPYMVDTGLCKKPRIRFPSFMSLVPPSVTAAQIVTAQRRNYNECAVPRIWLLINTLLRNLPDKVINQFKDFLDSGVDADS</sequence>
<evidence type="ECO:0000256" key="6">
    <source>
        <dbReference type="ARBA" id="ARBA00023002"/>
    </source>
</evidence>
<proteinExistence type="inferred from homology"/>
<dbReference type="InterPro" id="IPR020904">
    <property type="entry name" value="Sc_DH/Rdtase_CS"/>
</dbReference>
<dbReference type="GO" id="GO:0016020">
    <property type="term" value="C:membrane"/>
    <property type="evidence" value="ECO:0007669"/>
    <property type="project" value="UniProtKB-SubCell"/>
</dbReference>
<evidence type="ECO:0000256" key="9">
    <source>
        <dbReference type="ARBA" id="ARBA00059620"/>
    </source>
</evidence>
<accession>A0AA39G316</accession>
<evidence type="ECO:0000256" key="3">
    <source>
        <dbReference type="ARBA" id="ARBA00022692"/>
    </source>
</evidence>
<dbReference type="AlphaFoldDB" id="A0AA39G316"/>
<keyword evidence="15" id="KW-1185">Reference proteome</keyword>
<keyword evidence="4" id="KW-0521">NADP</keyword>
<dbReference type="FunFam" id="3.40.50.720:FF:000131">
    <property type="entry name" value="Short-chain dehydrogenase/reductase 3"/>
    <property type="match status" value="1"/>
</dbReference>
<dbReference type="InterPro" id="IPR036291">
    <property type="entry name" value="NAD(P)-bd_dom_sf"/>
</dbReference>
<dbReference type="PRINTS" id="PR00080">
    <property type="entry name" value="SDRFAMILY"/>
</dbReference>
<evidence type="ECO:0000313" key="14">
    <source>
        <dbReference type="EMBL" id="KAK0180170.1"/>
    </source>
</evidence>
<organism evidence="14 15">
    <name type="scientific">Microctonus hyperodae</name>
    <name type="common">Parasitoid wasp</name>
    <dbReference type="NCBI Taxonomy" id="165561"/>
    <lineage>
        <taxon>Eukaryota</taxon>
        <taxon>Metazoa</taxon>
        <taxon>Ecdysozoa</taxon>
        <taxon>Arthropoda</taxon>
        <taxon>Hexapoda</taxon>
        <taxon>Insecta</taxon>
        <taxon>Pterygota</taxon>
        <taxon>Neoptera</taxon>
        <taxon>Endopterygota</taxon>
        <taxon>Hymenoptera</taxon>
        <taxon>Apocrita</taxon>
        <taxon>Ichneumonoidea</taxon>
        <taxon>Braconidae</taxon>
        <taxon>Euphorinae</taxon>
        <taxon>Microctonus</taxon>
    </lineage>
</organism>
<evidence type="ECO:0000313" key="15">
    <source>
        <dbReference type="Proteomes" id="UP001168972"/>
    </source>
</evidence>
<evidence type="ECO:0000256" key="5">
    <source>
        <dbReference type="ARBA" id="ARBA00022989"/>
    </source>
</evidence>
<keyword evidence="7" id="KW-0443">Lipid metabolism</keyword>
<reference evidence="14" key="2">
    <citation type="submission" date="2023-03" db="EMBL/GenBank/DDBJ databases">
        <authorList>
            <person name="Inwood S.N."/>
            <person name="Skelly J.G."/>
            <person name="Guhlin J."/>
            <person name="Harrop T.W.R."/>
            <person name="Goldson S.G."/>
            <person name="Dearden P.K."/>
        </authorList>
    </citation>
    <scope>NUCLEOTIDE SEQUENCE</scope>
    <source>
        <strain evidence="14">Lincoln</strain>
        <tissue evidence="14">Whole body</tissue>
    </source>
</reference>
<dbReference type="Gene3D" id="3.40.50.720">
    <property type="entry name" value="NAD(P)-binding Rossmann-like Domain"/>
    <property type="match status" value="1"/>
</dbReference>
<keyword evidence="8 13" id="KW-0472">Membrane</keyword>
<evidence type="ECO:0000256" key="2">
    <source>
        <dbReference type="ARBA" id="ARBA00006484"/>
    </source>
</evidence>
<comment type="similarity">
    <text evidence="2 12">Belongs to the short-chain dehydrogenases/reductases (SDR) family.</text>
</comment>
<dbReference type="GO" id="GO:0005811">
    <property type="term" value="C:lipid droplet"/>
    <property type="evidence" value="ECO:0007669"/>
    <property type="project" value="TreeGrafter"/>
</dbReference>
<keyword evidence="6" id="KW-0560">Oxidoreductase</keyword>